<reference evidence="1 2" key="1">
    <citation type="submission" date="2018-06" db="EMBL/GenBank/DDBJ databases">
        <authorList>
            <consortium name="Pathogen Informatics"/>
            <person name="Doyle S."/>
        </authorList>
    </citation>
    <scope>NUCLEOTIDE SEQUENCE [LARGE SCALE GENOMIC DNA]</scope>
    <source>
        <strain evidence="1 2">NCTC11532</strain>
    </source>
</reference>
<accession>A0A378P3R2</accession>
<keyword evidence="2" id="KW-1185">Reference proteome</keyword>
<gene>
    <name evidence="1" type="ORF">NCTC11532_03153</name>
</gene>
<sequence>MLHLIQKTLNLNFKESLEYAAKLTGDDLKERIKIASKNPNNLQVKDTDKKRKTSDYGLQLGARIQTYIRHYSRKVFKRN</sequence>
<dbReference type="AlphaFoldDB" id="A0A378P3R2"/>
<dbReference type="RefSeq" id="WP_244913856.1">
    <property type="nucleotide sequence ID" value="NZ_UGPB01000002.1"/>
</dbReference>
<evidence type="ECO:0000313" key="1">
    <source>
        <dbReference type="EMBL" id="STY78893.1"/>
    </source>
</evidence>
<dbReference type="EMBL" id="UGPB01000002">
    <property type="protein sequence ID" value="STY78893.1"/>
    <property type="molecule type" value="Genomic_DNA"/>
</dbReference>
<proteinExistence type="predicted"/>
<protein>
    <submittedName>
        <fullName evidence="1">Conjugative transfer relaxase protein TraI</fullName>
    </submittedName>
</protein>
<name>A0A378P3R2_9GAMM</name>
<evidence type="ECO:0000313" key="2">
    <source>
        <dbReference type="Proteomes" id="UP000255297"/>
    </source>
</evidence>
<organism evidence="1 2">
    <name type="scientific">Legionella wadsworthii</name>
    <dbReference type="NCBI Taxonomy" id="28088"/>
    <lineage>
        <taxon>Bacteria</taxon>
        <taxon>Pseudomonadati</taxon>
        <taxon>Pseudomonadota</taxon>
        <taxon>Gammaproteobacteria</taxon>
        <taxon>Legionellales</taxon>
        <taxon>Legionellaceae</taxon>
        <taxon>Legionella</taxon>
    </lineage>
</organism>
<dbReference type="Proteomes" id="UP000255297">
    <property type="component" value="Unassembled WGS sequence"/>
</dbReference>